<sequence>MSYTWVVEDVGCAQHTLTPTSEAGAEKKDKTIHSGQRNRAGFLSIRAARPDRVRLATLQAAFKLCNDCFLFLTCREGKPCVPRPPPTQPLPSPPPPTPPPAPLLHLVRARQALGARPRRSCCCRGSGNAHMHTGHGTDDAFHTRFESRGAGGHTKYKICHKLLIKSIPRNTPD</sequence>
<reference evidence="1 2" key="1">
    <citation type="submission" date="2019-05" db="EMBL/GenBank/DDBJ databases">
        <title>Another draft genome of Portunus trituberculatus and its Hox gene families provides insights of decapod evolution.</title>
        <authorList>
            <person name="Jeong J.-H."/>
            <person name="Song I."/>
            <person name="Kim S."/>
            <person name="Choi T."/>
            <person name="Kim D."/>
            <person name="Ryu S."/>
            <person name="Kim W."/>
        </authorList>
    </citation>
    <scope>NUCLEOTIDE SEQUENCE [LARGE SCALE GENOMIC DNA]</scope>
    <source>
        <tissue evidence="1">Muscle</tissue>
    </source>
</reference>
<dbReference type="Proteomes" id="UP000324222">
    <property type="component" value="Unassembled WGS sequence"/>
</dbReference>
<evidence type="ECO:0000313" key="1">
    <source>
        <dbReference type="EMBL" id="MPC60148.1"/>
    </source>
</evidence>
<gene>
    <name evidence="1" type="ORF">E2C01_054186</name>
</gene>
<evidence type="ECO:0000313" key="2">
    <source>
        <dbReference type="Proteomes" id="UP000324222"/>
    </source>
</evidence>
<dbReference type="AlphaFoldDB" id="A0A5B7GT19"/>
<organism evidence="1 2">
    <name type="scientific">Portunus trituberculatus</name>
    <name type="common">Swimming crab</name>
    <name type="synonym">Neptunus trituberculatus</name>
    <dbReference type="NCBI Taxonomy" id="210409"/>
    <lineage>
        <taxon>Eukaryota</taxon>
        <taxon>Metazoa</taxon>
        <taxon>Ecdysozoa</taxon>
        <taxon>Arthropoda</taxon>
        <taxon>Crustacea</taxon>
        <taxon>Multicrustacea</taxon>
        <taxon>Malacostraca</taxon>
        <taxon>Eumalacostraca</taxon>
        <taxon>Eucarida</taxon>
        <taxon>Decapoda</taxon>
        <taxon>Pleocyemata</taxon>
        <taxon>Brachyura</taxon>
        <taxon>Eubrachyura</taxon>
        <taxon>Portunoidea</taxon>
        <taxon>Portunidae</taxon>
        <taxon>Portuninae</taxon>
        <taxon>Portunus</taxon>
    </lineage>
</organism>
<name>A0A5B7GT19_PORTR</name>
<protein>
    <submittedName>
        <fullName evidence="1">Uncharacterized protein</fullName>
    </submittedName>
</protein>
<dbReference type="EMBL" id="VSRR010017229">
    <property type="protein sequence ID" value="MPC60148.1"/>
    <property type="molecule type" value="Genomic_DNA"/>
</dbReference>
<accession>A0A5B7GT19</accession>
<proteinExistence type="predicted"/>
<keyword evidence="2" id="KW-1185">Reference proteome</keyword>
<comment type="caution">
    <text evidence="1">The sequence shown here is derived from an EMBL/GenBank/DDBJ whole genome shotgun (WGS) entry which is preliminary data.</text>
</comment>